<proteinExistence type="predicted"/>
<dbReference type="CDD" id="cd04410">
    <property type="entry name" value="DMSOR_beta-like"/>
    <property type="match status" value="1"/>
</dbReference>
<evidence type="ECO:0000259" key="5">
    <source>
        <dbReference type="PROSITE" id="PS51379"/>
    </source>
</evidence>
<dbReference type="Pfam" id="PF00037">
    <property type="entry name" value="Fer4"/>
    <property type="match status" value="1"/>
</dbReference>
<feature type="domain" description="4Fe-4S ferredoxin-type" evidence="5">
    <location>
        <begin position="8"/>
        <end position="39"/>
    </location>
</feature>
<dbReference type="GO" id="GO:0051539">
    <property type="term" value="F:4 iron, 4 sulfur cluster binding"/>
    <property type="evidence" value="ECO:0007669"/>
    <property type="project" value="UniProtKB-KW"/>
</dbReference>
<accession>A0A8G2C7P1</accession>
<dbReference type="Pfam" id="PF13247">
    <property type="entry name" value="Fer4_11"/>
    <property type="match status" value="1"/>
</dbReference>
<dbReference type="GO" id="GO:0046872">
    <property type="term" value="F:metal ion binding"/>
    <property type="evidence" value="ECO:0007669"/>
    <property type="project" value="UniProtKB-KW"/>
</dbReference>
<evidence type="ECO:0000313" key="7">
    <source>
        <dbReference type="Proteomes" id="UP000184001"/>
    </source>
</evidence>
<gene>
    <name evidence="6" type="ORF">SAMN05660830_00648</name>
</gene>
<comment type="caution">
    <text evidence="6">The sequence shown here is derived from an EMBL/GenBank/DDBJ whole genome shotgun (WGS) entry which is preliminary data.</text>
</comment>
<dbReference type="InterPro" id="IPR017896">
    <property type="entry name" value="4Fe4S_Fe-S-bd"/>
</dbReference>
<keyword evidence="4" id="KW-0411">Iron-sulfur</keyword>
<feature type="domain" description="4Fe-4S ferredoxin-type" evidence="5">
    <location>
        <begin position="74"/>
        <end position="105"/>
    </location>
</feature>
<dbReference type="InterPro" id="IPR050954">
    <property type="entry name" value="ET_IronSulfur_Cluster-Binding"/>
</dbReference>
<dbReference type="Proteomes" id="UP000184001">
    <property type="component" value="Unassembled WGS sequence"/>
</dbReference>
<keyword evidence="3" id="KW-0408">Iron</keyword>
<evidence type="ECO:0000256" key="2">
    <source>
        <dbReference type="ARBA" id="ARBA00022723"/>
    </source>
</evidence>
<keyword evidence="2" id="KW-0479">Metal-binding</keyword>
<dbReference type="SUPFAM" id="SSF54862">
    <property type="entry name" value="4Fe-4S ferredoxins"/>
    <property type="match status" value="1"/>
</dbReference>
<evidence type="ECO:0000256" key="1">
    <source>
        <dbReference type="ARBA" id="ARBA00022485"/>
    </source>
</evidence>
<evidence type="ECO:0000313" key="6">
    <source>
        <dbReference type="EMBL" id="SHI67958.1"/>
    </source>
</evidence>
<protein>
    <submittedName>
        <fullName evidence="6">Fe-S-cluster-containing dehydrogenase component</fullName>
    </submittedName>
</protein>
<dbReference type="AlphaFoldDB" id="A0A8G2C7P1"/>
<dbReference type="Gene3D" id="3.30.70.20">
    <property type="match status" value="2"/>
</dbReference>
<name>A0A8G2C7P1_9BACT</name>
<evidence type="ECO:0000256" key="4">
    <source>
        <dbReference type="ARBA" id="ARBA00023014"/>
    </source>
</evidence>
<dbReference type="PANTHER" id="PTHR43177">
    <property type="entry name" value="PROTEIN NRFC"/>
    <property type="match status" value="1"/>
</dbReference>
<dbReference type="PANTHER" id="PTHR43177:SF3">
    <property type="entry name" value="PROTEIN NRFC HOMOLOG"/>
    <property type="match status" value="1"/>
</dbReference>
<evidence type="ECO:0000256" key="3">
    <source>
        <dbReference type="ARBA" id="ARBA00023004"/>
    </source>
</evidence>
<reference evidence="6 7" key="1">
    <citation type="submission" date="2016-11" db="EMBL/GenBank/DDBJ databases">
        <authorList>
            <person name="Varghese N."/>
            <person name="Submissions S."/>
        </authorList>
    </citation>
    <scope>NUCLEOTIDE SEQUENCE [LARGE SCALE GENOMIC DNA]</scope>
    <source>
        <strain evidence="6 7">DSM 17919</strain>
    </source>
</reference>
<keyword evidence="1" id="KW-0004">4Fe-4S</keyword>
<sequence>MNSMQEQKTLFVDYSKCIGCETCEAVCRFLYDTPRIAMSRTIEGEIVPLYCQHCEKAACQRVCKRGAISRDAQGAVLHDSMKCRGCETKDCLIACPYAAFFATCKSVAVAKCDLCKKRRAEDMLPACVEMCPCDAIKYVDREEIESLRTPASEEAFKRVMSHIRPKKFVD</sequence>
<dbReference type="EMBL" id="FQZR01000002">
    <property type="protein sequence ID" value="SHI67958.1"/>
    <property type="molecule type" value="Genomic_DNA"/>
</dbReference>
<dbReference type="PROSITE" id="PS51379">
    <property type="entry name" value="4FE4S_FER_2"/>
    <property type="match status" value="2"/>
</dbReference>
<organism evidence="6 7">
    <name type="scientific">Halodesulfovibrio aestuarii</name>
    <dbReference type="NCBI Taxonomy" id="126333"/>
    <lineage>
        <taxon>Bacteria</taxon>
        <taxon>Pseudomonadati</taxon>
        <taxon>Thermodesulfobacteriota</taxon>
        <taxon>Desulfovibrionia</taxon>
        <taxon>Desulfovibrionales</taxon>
        <taxon>Desulfovibrionaceae</taxon>
        <taxon>Halodesulfovibrio</taxon>
    </lineage>
</organism>